<dbReference type="SMART" id="SM00866">
    <property type="entry name" value="UTRA"/>
    <property type="match status" value="1"/>
</dbReference>
<keyword evidence="3" id="KW-0804">Transcription</keyword>
<dbReference type="STRING" id="44252.DJ90_859"/>
<feature type="domain" description="HTH gntR-type" evidence="4">
    <location>
        <begin position="8"/>
        <end position="76"/>
    </location>
</feature>
<dbReference type="Proteomes" id="UP000029278">
    <property type="component" value="Unassembled WGS sequence"/>
</dbReference>
<reference evidence="5 6" key="1">
    <citation type="submission" date="2014-04" db="EMBL/GenBank/DDBJ databases">
        <authorList>
            <person name="Bishop-Lilly K.A."/>
            <person name="Broomall S.M."/>
            <person name="Chain P.S."/>
            <person name="Chertkov O."/>
            <person name="Coyne S.R."/>
            <person name="Daligault H.E."/>
            <person name="Davenport K.W."/>
            <person name="Erkkila T."/>
            <person name="Frey K.G."/>
            <person name="Gibbons H.S."/>
            <person name="Gu W."/>
            <person name="Jaissle J."/>
            <person name="Johnson S.L."/>
            <person name="Koroleva G.I."/>
            <person name="Ladner J.T."/>
            <person name="Lo C.-C."/>
            <person name="Minogue T.D."/>
            <person name="Munk C."/>
            <person name="Palacios G.F."/>
            <person name="Redden C.L."/>
            <person name="Rosenzweig C.N."/>
            <person name="Scholz M.B."/>
            <person name="Teshima H."/>
            <person name="Xu Y."/>
        </authorList>
    </citation>
    <scope>NUCLEOTIDE SEQUENCE [LARGE SCALE GENOMIC DNA]</scope>
    <source>
        <strain evidence="5 6">8244</strain>
    </source>
</reference>
<accession>A0A090ZH21</accession>
<dbReference type="AlphaFoldDB" id="A0A090ZH21"/>
<dbReference type="Pfam" id="PF07702">
    <property type="entry name" value="UTRA"/>
    <property type="match status" value="1"/>
</dbReference>
<dbReference type="PRINTS" id="PR00035">
    <property type="entry name" value="HTHGNTR"/>
</dbReference>
<dbReference type="SUPFAM" id="SSF46785">
    <property type="entry name" value="Winged helix' DNA-binding domain"/>
    <property type="match status" value="1"/>
</dbReference>
<dbReference type="GO" id="GO:0003700">
    <property type="term" value="F:DNA-binding transcription factor activity"/>
    <property type="evidence" value="ECO:0007669"/>
    <property type="project" value="InterPro"/>
</dbReference>
<evidence type="ECO:0000259" key="4">
    <source>
        <dbReference type="PROSITE" id="PS50949"/>
    </source>
</evidence>
<dbReference type="GeneID" id="77011613"/>
<dbReference type="InterPro" id="IPR011663">
    <property type="entry name" value="UTRA"/>
</dbReference>
<evidence type="ECO:0000256" key="3">
    <source>
        <dbReference type="ARBA" id="ARBA00023163"/>
    </source>
</evidence>
<dbReference type="Pfam" id="PF00392">
    <property type="entry name" value="GntR"/>
    <property type="match status" value="1"/>
</dbReference>
<proteinExistence type="predicted"/>
<organism evidence="5 6">
    <name type="scientific">Paenibacillus macerans</name>
    <name type="common">Bacillus macerans</name>
    <dbReference type="NCBI Taxonomy" id="44252"/>
    <lineage>
        <taxon>Bacteria</taxon>
        <taxon>Bacillati</taxon>
        <taxon>Bacillota</taxon>
        <taxon>Bacilli</taxon>
        <taxon>Bacillales</taxon>
        <taxon>Paenibacillaceae</taxon>
        <taxon>Paenibacillus</taxon>
    </lineage>
</organism>
<protein>
    <submittedName>
        <fullName evidence="5">Bacterial regulatory s, gntR family protein</fullName>
    </submittedName>
</protein>
<sequence>MLNKYNDIPLYVQLKNKLREKILNGSLKEGEVLPSENQLMRDFGITRSTIRRAVEELVKEGLVEKEQGKGAFVRLRQTKQNLWNFQGFTDLSLKKNQQPVTRVLKKEIVIENNITYFKLERVRGTKLNDKTRWLTIDQSMLPLELFKGIDQFDFNSTSLYQTLRKEYQIFPHHVVLDINPIISNDEMCERLELDSPIPLLEARGTVYSKDGMEIEKIHIIYGPHFQFKLNQYI</sequence>
<dbReference type="GO" id="GO:0045892">
    <property type="term" value="P:negative regulation of DNA-templated transcription"/>
    <property type="evidence" value="ECO:0007669"/>
    <property type="project" value="TreeGrafter"/>
</dbReference>
<dbReference type="GO" id="GO:0003677">
    <property type="term" value="F:DNA binding"/>
    <property type="evidence" value="ECO:0007669"/>
    <property type="project" value="UniProtKB-KW"/>
</dbReference>
<gene>
    <name evidence="5" type="ORF">DJ90_859</name>
</gene>
<evidence type="ECO:0000256" key="2">
    <source>
        <dbReference type="ARBA" id="ARBA00023125"/>
    </source>
</evidence>
<dbReference type="OrthoDB" id="457376at2"/>
<dbReference type="SMART" id="SM00345">
    <property type="entry name" value="HTH_GNTR"/>
    <property type="match status" value="1"/>
</dbReference>
<dbReference type="FunFam" id="1.10.10.10:FF:000079">
    <property type="entry name" value="GntR family transcriptional regulator"/>
    <property type="match status" value="1"/>
</dbReference>
<comment type="caution">
    <text evidence="5">The sequence shown here is derived from an EMBL/GenBank/DDBJ whole genome shotgun (WGS) entry which is preliminary data.</text>
</comment>
<dbReference type="InterPro" id="IPR036388">
    <property type="entry name" value="WH-like_DNA-bd_sf"/>
</dbReference>
<dbReference type="PANTHER" id="PTHR44846">
    <property type="entry name" value="MANNOSYL-D-GLYCERATE TRANSPORT/METABOLISM SYSTEM REPRESSOR MNGR-RELATED"/>
    <property type="match status" value="1"/>
</dbReference>
<keyword evidence="2" id="KW-0238">DNA-binding</keyword>
<evidence type="ECO:0000313" key="5">
    <source>
        <dbReference type="EMBL" id="KFN10594.1"/>
    </source>
</evidence>
<dbReference type="InterPro" id="IPR000524">
    <property type="entry name" value="Tscrpt_reg_HTH_GntR"/>
</dbReference>
<dbReference type="PANTHER" id="PTHR44846:SF1">
    <property type="entry name" value="MANNOSYL-D-GLYCERATE TRANSPORT_METABOLISM SYSTEM REPRESSOR MNGR-RELATED"/>
    <property type="match status" value="1"/>
</dbReference>
<dbReference type="PROSITE" id="PS50949">
    <property type="entry name" value="HTH_GNTR"/>
    <property type="match status" value="1"/>
</dbReference>
<dbReference type="EMBL" id="JMQA01000018">
    <property type="protein sequence ID" value="KFN10594.1"/>
    <property type="molecule type" value="Genomic_DNA"/>
</dbReference>
<dbReference type="SUPFAM" id="SSF64288">
    <property type="entry name" value="Chorismate lyase-like"/>
    <property type="match status" value="1"/>
</dbReference>
<dbReference type="PATRIC" id="fig|44252.3.peg.1315"/>
<evidence type="ECO:0000256" key="1">
    <source>
        <dbReference type="ARBA" id="ARBA00023015"/>
    </source>
</evidence>
<dbReference type="InterPro" id="IPR036390">
    <property type="entry name" value="WH_DNA-bd_sf"/>
</dbReference>
<dbReference type="Gene3D" id="3.40.1410.10">
    <property type="entry name" value="Chorismate lyase-like"/>
    <property type="match status" value="1"/>
</dbReference>
<name>A0A090ZH21_PAEMA</name>
<dbReference type="InterPro" id="IPR028978">
    <property type="entry name" value="Chorismate_lyase_/UTRA_dom_sf"/>
</dbReference>
<dbReference type="InterPro" id="IPR050679">
    <property type="entry name" value="Bact_HTH_transcr_reg"/>
</dbReference>
<evidence type="ECO:0000313" key="6">
    <source>
        <dbReference type="Proteomes" id="UP000029278"/>
    </source>
</evidence>
<dbReference type="RefSeq" id="WP_036619920.1">
    <property type="nucleotide sequence ID" value="NZ_BGML01000011.1"/>
</dbReference>
<dbReference type="HOGENOM" id="CLU_063236_2_1_9"/>
<keyword evidence="1" id="KW-0805">Transcription regulation</keyword>
<dbReference type="CDD" id="cd07377">
    <property type="entry name" value="WHTH_GntR"/>
    <property type="match status" value="1"/>
</dbReference>
<dbReference type="Gene3D" id="1.10.10.10">
    <property type="entry name" value="Winged helix-like DNA-binding domain superfamily/Winged helix DNA-binding domain"/>
    <property type="match status" value="1"/>
</dbReference>
<keyword evidence="6" id="KW-1185">Reference proteome</keyword>